<reference evidence="6" key="1">
    <citation type="submission" date="2014-12" db="EMBL/GenBank/DDBJ databases">
        <title>Insight into the proteome of Arion vulgaris.</title>
        <authorList>
            <person name="Aradska J."/>
            <person name="Bulat T."/>
            <person name="Smidak R."/>
            <person name="Sarate P."/>
            <person name="Gangsoo J."/>
            <person name="Sialana F."/>
            <person name="Bilban M."/>
            <person name="Lubec G."/>
        </authorList>
    </citation>
    <scope>NUCLEOTIDE SEQUENCE</scope>
    <source>
        <tissue evidence="6">Skin</tissue>
    </source>
</reference>
<dbReference type="GO" id="GO:0019901">
    <property type="term" value="F:protein kinase binding"/>
    <property type="evidence" value="ECO:0007669"/>
    <property type="project" value="TreeGrafter"/>
</dbReference>
<dbReference type="GO" id="GO:0000422">
    <property type="term" value="P:autophagy of mitochondrion"/>
    <property type="evidence" value="ECO:0007669"/>
    <property type="project" value="TreeGrafter"/>
</dbReference>
<dbReference type="EMBL" id="HACG01031618">
    <property type="protein sequence ID" value="CEK78483.1"/>
    <property type="molecule type" value="Transcribed_RNA"/>
</dbReference>
<evidence type="ECO:0000256" key="4">
    <source>
        <dbReference type="SAM" id="MobiDB-lite"/>
    </source>
</evidence>
<feature type="non-terminal residue" evidence="6">
    <location>
        <position position="1"/>
    </location>
</feature>
<gene>
    <name evidence="6" type="primary">ORF110444</name>
</gene>
<evidence type="ECO:0000256" key="3">
    <source>
        <dbReference type="SAM" id="Coils"/>
    </source>
</evidence>
<dbReference type="GO" id="GO:0061723">
    <property type="term" value="P:glycophagy"/>
    <property type="evidence" value="ECO:0007669"/>
    <property type="project" value="TreeGrafter"/>
</dbReference>
<proteinExistence type="predicted"/>
<feature type="coiled-coil region" evidence="3">
    <location>
        <begin position="360"/>
        <end position="511"/>
    </location>
</feature>
<feature type="region of interest" description="Disordered" evidence="4">
    <location>
        <begin position="857"/>
        <end position="886"/>
    </location>
</feature>
<dbReference type="InterPro" id="IPR040040">
    <property type="entry name" value="ATG11"/>
</dbReference>
<dbReference type="GO" id="GO:0060090">
    <property type="term" value="F:molecular adaptor activity"/>
    <property type="evidence" value="ECO:0007669"/>
    <property type="project" value="TreeGrafter"/>
</dbReference>
<feature type="domain" description="Autophagy-related protein 11 C-terminal" evidence="5">
    <location>
        <begin position="730"/>
        <end position="842"/>
    </location>
</feature>
<dbReference type="PANTHER" id="PTHR13222:SF1">
    <property type="entry name" value="RB1-INDUCIBLE COILED-COIL PROTEIN 1"/>
    <property type="match status" value="1"/>
</dbReference>
<evidence type="ECO:0000259" key="5">
    <source>
        <dbReference type="Pfam" id="PF10377"/>
    </source>
</evidence>
<dbReference type="AlphaFoldDB" id="A0A0B7ACN0"/>
<dbReference type="Pfam" id="PF10377">
    <property type="entry name" value="ATG11"/>
    <property type="match status" value="1"/>
</dbReference>
<dbReference type="GO" id="GO:0000045">
    <property type="term" value="P:autophagosome assembly"/>
    <property type="evidence" value="ECO:0007669"/>
    <property type="project" value="InterPro"/>
</dbReference>
<keyword evidence="1" id="KW-0072">Autophagy</keyword>
<feature type="coiled-coil region" evidence="3">
    <location>
        <begin position="284"/>
        <end position="311"/>
    </location>
</feature>
<feature type="coiled-coil region" evidence="3">
    <location>
        <begin position="628"/>
        <end position="655"/>
    </location>
</feature>
<dbReference type="GO" id="GO:1990316">
    <property type="term" value="C:Atg1/ULK1 kinase complex"/>
    <property type="evidence" value="ECO:0007669"/>
    <property type="project" value="TreeGrafter"/>
</dbReference>
<dbReference type="GO" id="GO:0034045">
    <property type="term" value="C:phagophore assembly site membrane"/>
    <property type="evidence" value="ECO:0007669"/>
    <property type="project" value="TreeGrafter"/>
</dbReference>
<accession>A0A0B7ACN0</accession>
<dbReference type="GO" id="GO:0061709">
    <property type="term" value="P:reticulophagy"/>
    <property type="evidence" value="ECO:0007669"/>
    <property type="project" value="TreeGrafter"/>
</dbReference>
<dbReference type="GO" id="GO:0034517">
    <property type="term" value="P:ribophagy"/>
    <property type="evidence" value="ECO:0007669"/>
    <property type="project" value="TreeGrafter"/>
</dbReference>
<organism evidence="6">
    <name type="scientific">Arion vulgaris</name>
    <dbReference type="NCBI Taxonomy" id="1028688"/>
    <lineage>
        <taxon>Eukaryota</taxon>
        <taxon>Metazoa</taxon>
        <taxon>Spiralia</taxon>
        <taxon>Lophotrochozoa</taxon>
        <taxon>Mollusca</taxon>
        <taxon>Gastropoda</taxon>
        <taxon>Heterobranchia</taxon>
        <taxon>Euthyneura</taxon>
        <taxon>Panpulmonata</taxon>
        <taxon>Eupulmonata</taxon>
        <taxon>Stylommatophora</taxon>
        <taxon>Helicina</taxon>
        <taxon>Arionoidea</taxon>
        <taxon>Arionidae</taxon>
        <taxon>Arion</taxon>
    </lineage>
</organism>
<dbReference type="InterPro" id="IPR019460">
    <property type="entry name" value="Atg11_C"/>
</dbReference>
<evidence type="ECO:0000313" key="6">
    <source>
        <dbReference type="EMBL" id="CEK78483.1"/>
    </source>
</evidence>
<protein>
    <recommendedName>
        <fullName evidence="5">Autophagy-related protein 11 C-terminal domain-containing protein</fullName>
    </recommendedName>
</protein>
<dbReference type="PANTHER" id="PTHR13222">
    <property type="entry name" value="RB1-INDUCIBLE COILED-COIL"/>
    <property type="match status" value="1"/>
</dbReference>
<sequence length="886" mass="100512">IQKLELKLKEIDVHISDCDRLSNKKDPSTDGSVTLVDTVDLLEVVLDSDSVEAISTEFCGTIVETKMEEDLFVTGRYETYEDSKFEPVKESSVIDSNKCITRSPSSDMISQECLKIRNLELELSLANVNLSKLKESLLETETNHQELQEQNEKTIHNKSCVIEDLQNQLKNVTEEVSEIKNVADSKVEIIQKLEESLTDAKTTCTKLELDMKSGDENLMGIKRKLLELREKLKIDLPSLKQNLVELRDSVQGNKNDLDSALVTTISSIEQQVSLFNTSILADVYAECEKEKDGLKTEIQQLKADLSKSQSDTSEKVISLSSMNDELVSQSAKLVMEFSVKSDEQRRDFNAALKDLETKNALEMEIELDKVRAEVRESSEEVERLNKLKNDLNKEVCDLKDIIEKQKDNLERVQKEEIEELKRTYTNDKEETIALLNQKYTSDFEVKEQEWKKQLAELKAKLESVQENLLSEKQQAISALTEQLIEQSKAAAAELEQQKKENEGNLAEVLEKKQLDHTQKLTLLKTSFDMERESLIAEISKLVNGEKCHVESQTEYHLLADILTNSDTQTEIIYMAEVMTHSETQTGMELLAEVISLTSSASYGSEEMIAHKQLSMLTDDRESRETETTNKLQQTIDDLNVQLASAQEKLAIFEGEQATLQATLHVFSEARFDDQKDKVQPLSSASSLHKDFMQTSNITTSFMVMDKEPSSPEVSIDDSEAARVKDKKIADLEKKLMKLSLTTSEREITADKVSIRGCDKGDLVLLCLDERHDQYVVFTVGTILHFLHSESHETLGLKTSEETSCRKSWILAEVVDKEYCLAKKPNNRFRVPQGTCFYRVKCKPWKCETDTGRHEREAIKHIKTAKSDLGPGARSKKLEKKGEPSTK</sequence>
<feature type="coiled-coil region" evidence="3">
    <location>
        <begin position="116"/>
        <end position="249"/>
    </location>
</feature>
<name>A0A0B7ACN0_9EUPU</name>
<dbReference type="GO" id="GO:0034727">
    <property type="term" value="P:piecemeal microautophagy of the nucleus"/>
    <property type="evidence" value="ECO:0007669"/>
    <property type="project" value="TreeGrafter"/>
</dbReference>
<evidence type="ECO:0000256" key="1">
    <source>
        <dbReference type="ARBA" id="ARBA00023006"/>
    </source>
</evidence>
<evidence type="ECO:0000256" key="2">
    <source>
        <dbReference type="ARBA" id="ARBA00023054"/>
    </source>
</evidence>
<keyword evidence="2 3" id="KW-0175">Coiled coil</keyword>